<comment type="caution">
    <text evidence="2">The sequence shown here is derived from an EMBL/GenBank/DDBJ whole genome shotgun (WGS) entry which is preliminary data.</text>
</comment>
<evidence type="ECO:0000313" key="3">
    <source>
        <dbReference type="Proteomes" id="UP000600449"/>
    </source>
</evidence>
<evidence type="ECO:0000256" key="1">
    <source>
        <dbReference type="ARBA" id="ARBA00008903"/>
    </source>
</evidence>
<dbReference type="PANTHER" id="PTHR13812:SF19">
    <property type="entry name" value="KETIMINE REDUCTASE MU-CRYSTALLIN"/>
    <property type="match status" value="1"/>
</dbReference>
<dbReference type="EMBL" id="BMMF01000008">
    <property type="protein sequence ID" value="GGK40711.1"/>
    <property type="molecule type" value="Genomic_DNA"/>
</dbReference>
<sequence length="330" mass="33870">MSGASPLAVLSAEDVDRALTFTSLVDALHDAFAGDLVAPVRHHHGIPRPDGDATLLLMPAWSGGGDAAASADGAALGVKIVAVFPGNGARGLASVQGVYYLADGATGVPRAVIDGARLTLWRTACASALAARRLAREDARRMVMVGAGALAPFLVRAHASQRPIDHVTIWNRDPAKAEALAARLAAEGVADRSVEVVATADLESAVREADLVSCATLSREPIVRGEWLKAGAHLDLVGAFNLSMREADDAALARAAVYVDTPAALDEGGDVAVAIRAGAFAREAVRGDLFGLCRGTSAGRGSAREITLFKSVGAAIEDLAAAMAVMRARG</sequence>
<dbReference type="NCBIfam" id="NF004793">
    <property type="entry name" value="PRK06141.1"/>
    <property type="match status" value="1"/>
</dbReference>
<gene>
    <name evidence="2" type="ORF">GCM10011322_29840</name>
</gene>
<dbReference type="GO" id="GO:0016491">
    <property type="term" value="F:oxidoreductase activity"/>
    <property type="evidence" value="ECO:0007669"/>
    <property type="project" value="UniProtKB-ARBA"/>
</dbReference>
<dbReference type="Proteomes" id="UP000600449">
    <property type="component" value="Unassembled WGS sequence"/>
</dbReference>
<dbReference type="PIRSF" id="PIRSF001439">
    <property type="entry name" value="CryM"/>
    <property type="match status" value="1"/>
</dbReference>
<dbReference type="InterPro" id="IPR023401">
    <property type="entry name" value="ODC_N"/>
</dbReference>
<dbReference type="GO" id="GO:0019752">
    <property type="term" value="P:carboxylic acid metabolic process"/>
    <property type="evidence" value="ECO:0007669"/>
    <property type="project" value="UniProtKB-ARBA"/>
</dbReference>
<dbReference type="Gene3D" id="3.40.50.720">
    <property type="entry name" value="NAD(P)-binding Rossmann-like Domain"/>
    <property type="match status" value="1"/>
</dbReference>
<reference evidence="2 3" key="1">
    <citation type="journal article" date="2014" name="Int. J. Syst. Evol. Microbiol.">
        <title>Complete genome sequence of Corynebacterium casei LMG S-19264T (=DSM 44701T), isolated from a smear-ripened cheese.</title>
        <authorList>
            <consortium name="US DOE Joint Genome Institute (JGI-PGF)"/>
            <person name="Walter F."/>
            <person name="Albersmeier A."/>
            <person name="Kalinowski J."/>
            <person name="Ruckert C."/>
        </authorList>
    </citation>
    <scope>NUCLEOTIDE SEQUENCE [LARGE SCALE GENOMIC DNA]</scope>
    <source>
        <strain evidence="2 3">CGMCC 1.9161</strain>
    </source>
</reference>
<dbReference type="GO" id="GO:0005737">
    <property type="term" value="C:cytoplasm"/>
    <property type="evidence" value="ECO:0007669"/>
    <property type="project" value="TreeGrafter"/>
</dbReference>
<dbReference type="Pfam" id="PF02423">
    <property type="entry name" value="OCD_Mu_crystall"/>
    <property type="match status" value="1"/>
</dbReference>
<dbReference type="PANTHER" id="PTHR13812">
    <property type="entry name" value="KETIMINE REDUCTASE MU-CRYSTALLIN"/>
    <property type="match status" value="1"/>
</dbReference>
<dbReference type="RefSeq" id="WP_188914015.1">
    <property type="nucleotide sequence ID" value="NZ_BMMF01000008.1"/>
</dbReference>
<dbReference type="Gene3D" id="3.30.1780.10">
    <property type="entry name" value="ornithine cyclodeaminase, domain 1"/>
    <property type="match status" value="1"/>
</dbReference>
<proteinExistence type="inferred from homology"/>
<dbReference type="InterPro" id="IPR036291">
    <property type="entry name" value="NAD(P)-bd_dom_sf"/>
</dbReference>
<organism evidence="2 3">
    <name type="scientific">Salinarimonas ramus</name>
    <dbReference type="NCBI Taxonomy" id="690164"/>
    <lineage>
        <taxon>Bacteria</taxon>
        <taxon>Pseudomonadati</taxon>
        <taxon>Pseudomonadota</taxon>
        <taxon>Alphaproteobacteria</taxon>
        <taxon>Hyphomicrobiales</taxon>
        <taxon>Salinarimonadaceae</taxon>
        <taxon>Salinarimonas</taxon>
    </lineage>
</organism>
<protein>
    <submittedName>
        <fullName evidence="2">Ornithine cyclodeaminase</fullName>
    </submittedName>
</protein>
<evidence type="ECO:0000313" key="2">
    <source>
        <dbReference type="EMBL" id="GGK40711.1"/>
    </source>
</evidence>
<comment type="similarity">
    <text evidence="1">Belongs to the ornithine cyclodeaminase/mu-crystallin family.</text>
</comment>
<dbReference type="InterPro" id="IPR003462">
    <property type="entry name" value="ODC_Mu_crystall"/>
</dbReference>
<dbReference type="FunFam" id="3.40.50.720:FF:000311">
    <property type="entry name" value="Ornithine cyclodeaminase"/>
    <property type="match status" value="1"/>
</dbReference>
<name>A0A917V509_9HYPH</name>
<dbReference type="AlphaFoldDB" id="A0A917V509"/>
<accession>A0A917V509</accession>
<dbReference type="SUPFAM" id="SSF51735">
    <property type="entry name" value="NAD(P)-binding Rossmann-fold domains"/>
    <property type="match status" value="1"/>
</dbReference>
<keyword evidence="3" id="KW-1185">Reference proteome</keyword>